<evidence type="ECO:0000313" key="3">
    <source>
        <dbReference type="Proteomes" id="UP001458880"/>
    </source>
</evidence>
<protein>
    <submittedName>
        <fullName evidence="2">Uncharacterized protein</fullName>
    </submittedName>
</protein>
<dbReference type="Proteomes" id="UP001458880">
    <property type="component" value="Unassembled WGS sequence"/>
</dbReference>
<dbReference type="AlphaFoldDB" id="A0AAW1N4I4"/>
<sequence length="144" mass="16462">MTSPVTKEISDPAAILALHRCNGLAAQQCEYIAPKTKSKYCRGGAGSRADPVRNRRLAQPLVKQVAPGCDLEPQEQHLSMDEAEGTSTSVDDASDSDRAPIQDARKRRIKWTNEKNEFIIRSYYKMDKREERVYHPKLLYYYRT</sequence>
<organism evidence="2 3">
    <name type="scientific">Popillia japonica</name>
    <name type="common">Japanese beetle</name>
    <dbReference type="NCBI Taxonomy" id="7064"/>
    <lineage>
        <taxon>Eukaryota</taxon>
        <taxon>Metazoa</taxon>
        <taxon>Ecdysozoa</taxon>
        <taxon>Arthropoda</taxon>
        <taxon>Hexapoda</taxon>
        <taxon>Insecta</taxon>
        <taxon>Pterygota</taxon>
        <taxon>Neoptera</taxon>
        <taxon>Endopterygota</taxon>
        <taxon>Coleoptera</taxon>
        <taxon>Polyphaga</taxon>
        <taxon>Scarabaeiformia</taxon>
        <taxon>Scarabaeidae</taxon>
        <taxon>Rutelinae</taxon>
        <taxon>Popillia</taxon>
    </lineage>
</organism>
<gene>
    <name evidence="2" type="ORF">QE152_g1790</name>
</gene>
<name>A0AAW1N4I4_POPJA</name>
<proteinExistence type="predicted"/>
<reference evidence="2 3" key="1">
    <citation type="journal article" date="2024" name="BMC Genomics">
        <title>De novo assembly and annotation of Popillia japonica's genome with initial clues to its potential as an invasive pest.</title>
        <authorList>
            <person name="Cucini C."/>
            <person name="Boschi S."/>
            <person name="Funari R."/>
            <person name="Cardaioli E."/>
            <person name="Iannotti N."/>
            <person name="Marturano G."/>
            <person name="Paoli F."/>
            <person name="Bruttini M."/>
            <person name="Carapelli A."/>
            <person name="Frati F."/>
            <person name="Nardi F."/>
        </authorList>
    </citation>
    <scope>NUCLEOTIDE SEQUENCE [LARGE SCALE GENOMIC DNA]</scope>
    <source>
        <strain evidence="2">DMR45628</strain>
    </source>
</reference>
<keyword evidence="3" id="KW-1185">Reference proteome</keyword>
<comment type="caution">
    <text evidence="2">The sequence shown here is derived from an EMBL/GenBank/DDBJ whole genome shotgun (WGS) entry which is preliminary data.</text>
</comment>
<evidence type="ECO:0000256" key="1">
    <source>
        <dbReference type="SAM" id="MobiDB-lite"/>
    </source>
</evidence>
<dbReference type="EMBL" id="JASPKY010000010">
    <property type="protein sequence ID" value="KAK9753751.1"/>
    <property type="molecule type" value="Genomic_DNA"/>
</dbReference>
<evidence type="ECO:0000313" key="2">
    <source>
        <dbReference type="EMBL" id="KAK9753751.1"/>
    </source>
</evidence>
<feature type="region of interest" description="Disordered" evidence="1">
    <location>
        <begin position="65"/>
        <end position="102"/>
    </location>
</feature>
<accession>A0AAW1N4I4</accession>